<dbReference type="KEGG" id="gso:PH603_05620"/>
<dbReference type="AlphaFoldDB" id="A0AAE9XS86"/>
<comment type="similarity">
    <text evidence="2">Belongs to the DODA-type extradiol aromatic ring-opening dioxygenase family.</text>
</comment>
<dbReference type="SUPFAM" id="SSF53213">
    <property type="entry name" value="LigB-like"/>
    <property type="match status" value="1"/>
</dbReference>
<comment type="cofactor">
    <cofactor evidence="1">
        <name>Zn(2+)</name>
        <dbReference type="ChEBI" id="CHEBI:29105"/>
    </cofactor>
</comment>
<evidence type="ECO:0000256" key="4">
    <source>
        <dbReference type="ARBA" id="ARBA00022833"/>
    </source>
</evidence>
<dbReference type="PIRSF" id="PIRSF006157">
    <property type="entry name" value="Doxgns_DODA"/>
    <property type="match status" value="1"/>
</dbReference>
<evidence type="ECO:0000256" key="5">
    <source>
        <dbReference type="ARBA" id="ARBA00023002"/>
    </source>
</evidence>
<accession>A0AAE9XS86</accession>
<organism evidence="7 8">
    <name type="scientific">Gimibacter soli</name>
    <dbReference type="NCBI Taxonomy" id="3024400"/>
    <lineage>
        <taxon>Bacteria</taxon>
        <taxon>Pseudomonadati</taxon>
        <taxon>Pseudomonadota</taxon>
        <taxon>Alphaproteobacteria</taxon>
        <taxon>Kordiimonadales</taxon>
        <taxon>Temperatibacteraceae</taxon>
        <taxon>Gimibacter</taxon>
    </lineage>
</organism>
<proteinExistence type="inferred from homology"/>
<evidence type="ECO:0000259" key="6">
    <source>
        <dbReference type="Pfam" id="PF02900"/>
    </source>
</evidence>
<dbReference type="Pfam" id="PF02900">
    <property type="entry name" value="LigB"/>
    <property type="match status" value="1"/>
</dbReference>
<dbReference type="PANTHER" id="PTHR30096:SF0">
    <property type="entry name" value="4,5-DOPA DIOXYGENASE EXTRADIOL-LIKE PROTEIN"/>
    <property type="match status" value="1"/>
</dbReference>
<keyword evidence="8" id="KW-1185">Reference proteome</keyword>
<dbReference type="GO" id="GO:0016702">
    <property type="term" value="F:oxidoreductase activity, acting on single donors with incorporation of molecular oxygen, incorporation of two atoms of oxygen"/>
    <property type="evidence" value="ECO:0007669"/>
    <property type="project" value="UniProtKB-ARBA"/>
</dbReference>
<evidence type="ECO:0000256" key="1">
    <source>
        <dbReference type="ARBA" id="ARBA00001947"/>
    </source>
</evidence>
<dbReference type="RefSeq" id="WP_289505015.1">
    <property type="nucleotide sequence ID" value="NZ_CP116805.1"/>
</dbReference>
<evidence type="ECO:0000313" key="8">
    <source>
        <dbReference type="Proteomes" id="UP001217500"/>
    </source>
</evidence>
<evidence type="ECO:0000313" key="7">
    <source>
        <dbReference type="EMBL" id="WCL55234.1"/>
    </source>
</evidence>
<evidence type="ECO:0000256" key="2">
    <source>
        <dbReference type="ARBA" id="ARBA00007581"/>
    </source>
</evidence>
<dbReference type="EMBL" id="CP116805">
    <property type="protein sequence ID" value="WCL55234.1"/>
    <property type="molecule type" value="Genomic_DNA"/>
</dbReference>
<evidence type="ECO:0000256" key="3">
    <source>
        <dbReference type="ARBA" id="ARBA00022723"/>
    </source>
</evidence>
<dbReference type="GO" id="GO:0008198">
    <property type="term" value="F:ferrous iron binding"/>
    <property type="evidence" value="ECO:0007669"/>
    <property type="project" value="InterPro"/>
</dbReference>
<dbReference type="GO" id="GO:0008270">
    <property type="term" value="F:zinc ion binding"/>
    <property type="evidence" value="ECO:0007669"/>
    <property type="project" value="InterPro"/>
</dbReference>
<reference evidence="7" key="1">
    <citation type="submission" date="2023-01" db="EMBL/GenBank/DDBJ databases">
        <title>The genome sequence of Kordiimonadaceae bacterium 6D33.</title>
        <authorList>
            <person name="Liu Y."/>
        </authorList>
    </citation>
    <scope>NUCLEOTIDE SEQUENCE</scope>
    <source>
        <strain evidence="7">6D33</strain>
    </source>
</reference>
<keyword evidence="7" id="KW-0223">Dioxygenase</keyword>
<dbReference type="InterPro" id="IPR004183">
    <property type="entry name" value="Xdiol_dOase_suB"/>
</dbReference>
<dbReference type="Proteomes" id="UP001217500">
    <property type="component" value="Chromosome"/>
</dbReference>
<gene>
    <name evidence="7" type="ORF">PH603_05620</name>
</gene>
<name>A0AAE9XS86_9PROT</name>
<dbReference type="Gene3D" id="3.40.830.10">
    <property type="entry name" value="LigB-like"/>
    <property type="match status" value="1"/>
</dbReference>
<keyword evidence="5" id="KW-0560">Oxidoreductase</keyword>
<keyword evidence="3" id="KW-0479">Metal-binding</keyword>
<protein>
    <submittedName>
        <fullName evidence="7">Class III extradiol ring-cleavage dioxygenase</fullName>
    </submittedName>
</protein>
<dbReference type="CDD" id="cd07363">
    <property type="entry name" value="45_DOPA_Dioxygenase"/>
    <property type="match status" value="1"/>
</dbReference>
<dbReference type="PANTHER" id="PTHR30096">
    <property type="entry name" value="4,5-DOPA DIOXYGENASE EXTRADIOL-LIKE PROTEIN"/>
    <property type="match status" value="1"/>
</dbReference>
<dbReference type="InterPro" id="IPR014436">
    <property type="entry name" value="Extradiol_dOase_DODA"/>
</dbReference>
<keyword evidence="4" id="KW-0862">Zinc</keyword>
<feature type="domain" description="Extradiol ring-cleavage dioxygenase class III enzyme subunit B" evidence="6">
    <location>
        <begin position="42"/>
        <end position="244"/>
    </location>
</feature>
<sequence length="265" mass="28353">MRQPAYYITHGGGPCFWMDFPPPLGPKAYESLRVFLDGLIDSLPARPKAVLVVSAHWEAPVPTVGSGEAPGMLFDYYGFPPHTYELSYPAPGNPALAARVQALLAGAGIASANDAERGFDHAVFVPMLIADPKAQIPVVTLSLQQDLDPEAHLAIGRALSSLRDEGVLILASGSSYHNLRDIFRGGEAASVEFDTWLRETAEAAPEVRTGRLIGWEAAPGARACHPREEHLIPLMVAVGAAEQEPGTTVYHARIGGKPYSCFAFG</sequence>